<dbReference type="AlphaFoldDB" id="A0A380KXP6"/>
<feature type="coiled-coil region" evidence="1">
    <location>
        <begin position="20"/>
        <end position="73"/>
    </location>
</feature>
<dbReference type="RefSeq" id="WP_018371746.1">
    <property type="nucleotide sequence ID" value="NZ_UHFR01000005.1"/>
</dbReference>
<name>A0A380KXP6_9STRE</name>
<keyword evidence="1" id="KW-0175">Coiled coil</keyword>
<dbReference type="STRING" id="1123307.GCA_000380065_01048"/>
<dbReference type="GO" id="GO:0016787">
    <property type="term" value="F:hydrolase activity"/>
    <property type="evidence" value="ECO:0007669"/>
    <property type="project" value="UniProtKB-KW"/>
</dbReference>
<proteinExistence type="predicted"/>
<keyword evidence="3" id="KW-1185">Reference proteome</keyword>
<sequence>MSDLSQLKAVVLEQAHAKGKRLLEEKKQQITADYQEEKKKIAQDKLAIREQKIKERQRYFQREKQQLENQKRQSILVSKQRLLQELFDSAYQQMLNWSEEQEMSFINRVLQKYQGQAFTLQLGQKTSEKLSIKSKEQLKLDYPQVHLADTSLSEEAGFVLTFDRIDDNYLYKNLLKAIWQQDSNQIAKKIFQEIED</sequence>
<dbReference type="OrthoDB" id="2139645at2"/>
<reference evidence="2" key="1">
    <citation type="submission" date="2018-06" db="EMBL/GenBank/DDBJ databases">
        <authorList>
            <consortium name="Pathogen Informatics"/>
            <person name="Doyle S."/>
        </authorList>
    </citation>
    <scope>NUCLEOTIDE SEQUENCE [LARGE SCALE GENOMIC DNA]</scope>
    <source>
        <strain evidence="2">NCTC13765</strain>
    </source>
</reference>
<gene>
    <name evidence="2" type="ORF">NCTC13765_00505</name>
</gene>
<evidence type="ECO:0000313" key="3">
    <source>
        <dbReference type="Proteomes" id="UP000254634"/>
    </source>
</evidence>
<dbReference type="EMBL" id="UHFR01000005">
    <property type="protein sequence ID" value="SUN76059.1"/>
    <property type="molecule type" value="Genomic_DNA"/>
</dbReference>
<accession>A0A380KXP6</accession>
<evidence type="ECO:0000256" key="1">
    <source>
        <dbReference type="SAM" id="Coils"/>
    </source>
</evidence>
<protein>
    <submittedName>
        <fullName evidence="2">V-type sodium ATP synthase, chain E</fullName>
        <ecNumber evidence="2">3.6.3.14</ecNumber>
    </submittedName>
</protein>
<keyword evidence="2" id="KW-0378">Hydrolase</keyword>
<dbReference type="Proteomes" id="UP000254634">
    <property type="component" value="Unassembled WGS sequence"/>
</dbReference>
<dbReference type="SUPFAM" id="SSF160527">
    <property type="entry name" value="V-type ATPase subunit E-like"/>
    <property type="match status" value="1"/>
</dbReference>
<dbReference type="EC" id="3.6.3.14" evidence="2"/>
<evidence type="ECO:0000313" key="2">
    <source>
        <dbReference type="EMBL" id="SUN76059.1"/>
    </source>
</evidence>
<organism evidence="2 3">
    <name type="scientific">Streptococcus massiliensis</name>
    <dbReference type="NCBI Taxonomy" id="313439"/>
    <lineage>
        <taxon>Bacteria</taxon>
        <taxon>Bacillati</taxon>
        <taxon>Bacillota</taxon>
        <taxon>Bacilli</taxon>
        <taxon>Lactobacillales</taxon>
        <taxon>Streptococcaceae</taxon>
        <taxon>Streptococcus</taxon>
    </lineage>
</organism>